<evidence type="ECO:0000259" key="4">
    <source>
        <dbReference type="PROSITE" id="PS50043"/>
    </source>
</evidence>
<dbReference type="SUPFAM" id="SSF52172">
    <property type="entry name" value="CheY-like"/>
    <property type="match status" value="1"/>
</dbReference>
<dbReference type="GO" id="GO:0006355">
    <property type="term" value="P:regulation of DNA-templated transcription"/>
    <property type="evidence" value="ECO:0007669"/>
    <property type="project" value="InterPro"/>
</dbReference>
<organism evidence="6 7">
    <name type="scientific">Patiriisocius marinistellae</name>
    <dbReference type="NCBI Taxonomy" id="2494560"/>
    <lineage>
        <taxon>Bacteria</taxon>
        <taxon>Pseudomonadati</taxon>
        <taxon>Bacteroidota</taxon>
        <taxon>Flavobacteriia</taxon>
        <taxon>Flavobacteriales</taxon>
        <taxon>Flavobacteriaceae</taxon>
        <taxon>Patiriisocius</taxon>
    </lineage>
</organism>
<dbReference type="SMART" id="SM00421">
    <property type="entry name" value="HTH_LUXR"/>
    <property type="match status" value="1"/>
</dbReference>
<feature type="modified residue" description="4-aspartylphosphate" evidence="3">
    <location>
        <position position="58"/>
    </location>
</feature>
<dbReference type="AlphaFoldDB" id="A0A5J4FWM5"/>
<feature type="domain" description="Response regulatory" evidence="5">
    <location>
        <begin position="5"/>
        <end position="123"/>
    </location>
</feature>
<dbReference type="Pfam" id="PF00072">
    <property type="entry name" value="Response_reg"/>
    <property type="match status" value="1"/>
</dbReference>
<dbReference type="PANTHER" id="PTHR43214">
    <property type="entry name" value="TWO-COMPONENT RESPONSE REGULATOR"/>
    <property type="match status" value="1"/>
</dbReference>
<dbReference type="OrthoDB" id="9797341at2"/>
<proteinExistence type="predicted"/>
<dbReference type="InterPro" id="IPR039420">
    <property type="entry name" value="WalR-like"/>
</dbReference>
<dbReference type="PROSITE" id="PS50043">
    <property type="entry name" value="HTH_LUXR_2"/>
    <property type="match status" value="1"/>
</dbReference>
<evidence type="ECO:0000313" key="7">
    <source>
        <dbReference type="Proteomes" id="UP000326994"/>
    </source>
</evidence>
<dbReference type="GO" id="GO:0000160">
    <property type="term" value="P:phosphorelay signal transduction system"/>
    <property type="evidence" value="ECO:0007669"/>
    <property type="project" value="InterPro"/>
</dbReference>
<dbReference type="Gene3D" id="3.40.50.2300">
    <property type="match status" value="1"/>
</dbReference>
<gene>
    <name evidence="6" type="ORF">ULMS_21080</name>
</gene>
<sequence>MKKYTVVVVDDHTLLSQAIGGLVNDFKNFETLYLCKNGQELLDKCKNPNFVPDVVLMDVNMPILNGIETTEILKSEYPRVNVMALSVEENEETILKMLRVGAKGYLMKDTKKDILEDALEQLMEKGFYHTNAVSRLLINSLNGTKESSLQLKDREVEFLKHACTEMNYKEIASQMFLSPKTIEGYRDSVYEKLGIKNRIGLVLFAIKAGYFKP</sequence>
<evidence type="ECO:0000256" key="2">
    <source>
        <dbReference type="ARBA" id="ARBA00023125"/>
    </source>
</evidence>
<dbReference type="InterPro" id="IPR058245">
    <property type="entry name" value="NreC/VraR/RcsB-like_REC"/>
</dbReference>
<evidence type="ECO:0000256" key="3">
    <source>
        <dbReference type="PROSITE-ProRule" id="PRU00169"/>
    </source>
</evidence>
<dbReference type="SUPFAM" id="SSF46894">
    <property type="entry name" value="C-terminal effector domain of the bipartite response regulators"/>
    <property type="match status" value="1"/>
</dbReference>
<dbReference type="Proteomes" id="UP000326994">
    <property type="component" value="Unassembled WGS sequence"/>
</dbReference>
<feature type="domain" description="HTH luxR-type" evidence="4">
    <location>
        <begin position="144"/>
        <end position="209"/>
    </location>
</feature>
<dbReference type="PANTHER" id="PTHR43214:SF43">
    <property type="entry name" value="TWO-COMPONENT RESPONSE REGULATOR"/>
    <property type="match status" value="1"/>
</dbReference>
<accession>A0A5J4FWM5</accession>
<comment type="caution">
    <text evidence="6">The sequence shown here is derived from an EMBL/GenBank/DDBJ whole genome shotgun (WGS) entry which is preliminary data.</text>
</comment>
<keyword evidence="1 3" id="KW-0597">Phosphoprotein</keyword>
<dbReference type="EMBL" id="BKCF01000004">
    <property type="protein sequence ID" value="GEQ86600.1"/>
    <property type="molecule type" value="Genomic_DNA"/>
</dbReference>
<evidence type="ECO:0000256" key="1">
    <source>
        <dbReference type="ARBA" id="ARBA00022553"/>
    </source>
</evidence>
<keyword evidence="2 6" id="KW-0238">DNA-binding</keyword>
<evidence type="ECO:0000313" key="6">
    <source>
        <dbReference type="EMBL" id="GEQ86600.1"/>
    </source>
</evidence>
<dbReference type="CDD" id="cd17535">
    <property type="entry name" value="REC_NarL-like"/>
    <property type="match status" value="1"/>
</dbReference>
<dbReference type="Gene3D" id="1.10.10.10">
    <property type="entry name" value="Winged helix-like DNA-binding domain superfamily/Winged helix DNA-binding domain"/>
    <property type="match status" value="1"/>
</dbReference>
<dbReference type="PROSITE" id="PS50110">
    <property type="entry name" value="RESPONSE_REGULATORY"/>
    <property type="match status" value="1"/>
</dbReference>
<dbReference type="InterPro" id="IPR011006">
    <property type="entry name" value="CheY-like_superfamily"/>
</dbReference>
<dbReference type="InterPro" id="IPR036388">
    <property type="entry name" value="WH-like_DNA-bd_sf"/>
</dbReference>
<dbReference type="Pfam" id="PF00196">
    <property type="entry name" value="GerE"/>
    <property type="match status" value="1"/>
</dbReference>
<dbReference type="InterPro" id="IPR016032">
    <property type="entry name" value="Sig_transdc_resp-reg_C-effctor"/>
</dbReference>
<name>A0A5J4FWM5_9FLAO</name>
<dbReference type="GO" id="GO:0003677">
    <property type="term" value="F:DNA binding"/>
    <property type="evidence" value="ECO:0007669"/>
    <property type="project" value="UniProtKB-KW"/>
</dbReference>
<protein>
    <submittedName>
        <fullName evidence="6">DNA-binding response regulator</fullName>
    </submittedName>
</protein>
<dbReference type="InterPro" id="IPR001789">
    <property type="entry name" value="Sig_transdc_resp-reg_receiver"/>
</dbReference>
<reference evidence="6 7" key="1">
    <citation type="submission" date="2019-08" db="EMBL/GenBank/DDBJ databases">
        <title>Ulvibacter marinistellae sp. nov., isolated from a starfish, Patiria pectinifera.</title>
        <authorList>
            <person name="Kawano K."/>
            <person name="Ushijima N."/>
            <person name="Kihara M."/>
            <person name="Itoh H."/>
        </authorList>
    </citation>
    <scope>NUCLEOTIDE SEQUENCE [LARGE SCALE GENOMIC DNA]</scope>
    <source>
        <strain evidence="6 7">KK4</strain>
    </source>
</reference>
<evidence type="ECO:0000259" key="5">
    <source>
        <dbReference type="PROSITE" id="PS50110"/>
    </source>
</evidence>
<dbReference type="CDD" id="cd06170">
    <property type="entry name" value="LuxR_C_like"/>
    <property type="match status" value="1"/>
</dbReference>
<dbReference type="InterPro" id="IPR000792">
    <property type="entry name" value="Tscrpt_reg_LuxR_C"/>
</dbReference>
<dbReference type="SMART" id="SM00448">
    <property type="entry name" value="REC"/>
    <property type="match status" value="1"/>
</dbReference>
<dbReference type="RefSeq" id="WP_151894533.1">
    <property type="nucleotide sequence ID" value="NZ_BKCF01000004.1"/>
</dbReference>
<keyword evidence="7" id="KW-1185">Reference proteome</keyword>